<keyword evidence="2" id="KW-1133">Transmembrane helix</keyword>
<reference evidence="3 4" key="1">
    <citation type="submission" date="2016-11" db="EMBL/GenBank/DDBJ databases">
        <authorList>
            <person name="Jaros S."/>
            <person name="Januszkiewicz K."/>
            <person name="Wedrychowicz H."/>
        </authorList>
    </citation>
    <scope>NUCLEOTIDE SEQUENCE [LARGE SCALE GENOMIC DNA]</scope>
    <source>
        <strain evidence="3 4">CGMCC 4.2025</strain>
    </source>
</reference>
<evidence type="ECO:0000256" key="2">
    <source>
        <dbReference type="SAM" id="Phobius"/>
    </source>
</evidence>
<proteinExistence type="predicted"/>
<dbReference type="AlphaFoldDB" id="A0A1M7QZK8"/>
<evidence type="ECO:0000256" key="1">
    <source>
        <dbReference type="SAM" id="MobiDB-lite"/>
    </source>
</evidence>
<dbReference type="STRING" id="310782.SAMN05216499_15412"/>
<organism evidence="3 4">
    <name type="scientific">Actinacidiphila paucisporea</name>
    <dbReference type="NCBI Taxonomy" id="310782"/>
    <lineage>
        <taxon>Bacteria</taxon>
        <taxon>Bacillati</taxon>
        <taxon>Actinomycetota</taxon>
        <taxon>Actinomycetes</taxon>
        <taxon>Kitasatosporales</taxon>
        <taxon>Streptomycetaceae</taxon>
        <taxon>Actinacidiphila</taxon>
    </lineage>
</organism>
<feature type="compositionally biased region" description="Basic and acidic residues" evidence="1">
    <location>
        <begin position="97"/>
        <end position="112"/>
    </location>
</feature>
<dbReference type="Proteomes" id="UP000184111">
    <property type="component" value="Unassembled WGS sequence"/>
</dbReference>
<evidence type="ECO:0000313" key="3">
    <source>
        <dbReference type="EMBL" id="SHN37577.1"/>
    </source>
</evidence>
<protein>
    <submittedName>
        <fullName evidence="3">Uncharacterized protein</fullName>
    </submittedName>
</protein>
<accession>A0A1M7QZK8</accession>
<feature type="region of interest" description="Disordered" evidence="1">
    <location>
        <begin position="90"/>
        <end position="112"/>
    </location>
</feature>
<dbReference type="EMBL" id="FRBI01000054">
    <property type="protein sequence ID" value="SHN37577.1"/>
    <property type="molecule type" value="Genomic_DNA"/>
</dbReference>
<feature type="transmembrane region" description="Helical" evidence="2">
    <location>
        <begin position="36"/>
        <end position="55"/>
    </location>
</feature>
<name>A0A1M7QZK8_9ACTN</name>
<keyword evidence="2" id="KW-0812">Transmembrane</keyword>
<evidence type="ECO:0000313" key="4">
    <source>
        <dbReference type="Proteomes" id="UP000184111"/>
    </source>
</evidence>
<sequence length="112" mass="11714">MLAVRLLTAREQRRPGAFQTQFSPSPGTVPMRSKQILTVIALVTVCLWSAVMAVLGQLTAMVTLVPSLGLLVQQIAAALGDGPPLLTSKQLPADAIGEAHGDEAAAGEERAR</sequence>
<keyword evidence="2" id="KW-0472">Membrane</keyword>
<gene>
    <name evidence="3" type="ORF">SAMN05216499_15412</name>
</gene>
<keyword evidence="4" id="KW-1185">Reference proteome</keyword>